<feature type="compositionally biased region" description="Acidic residues" evidence="1">
    <location>
        <begin position="85"/>
        <end position="111"/>
    </location>
</feature>
<feature type="compositionally biased region" description="Basic and acidic residues" evidence="1">
    <location>
        <begin position="359"/>
        <end position="374"/>
    </location>
</feature>
<feature type="compositionally biased region" description="Basic and acidic residues" evidence="1">
    <location>
        <begin position="443"/>
        <end position="485"/>
    </location>
</feature>
<dbReference type="RefSeq" id="XP_010435001.1">
    <property type="nucleotide sequence ID" value="XM_010436699.2"/>
</dbReference>
<feature type="compositionally biased region" description="Basic and acidic residues" evidence="1">
    <location>
        <begin position="44"/>
        <end position="71"/>
    </location>
</feature>
<feature type="region of interest" description="Disordered" evidence="1">
    <location>
        <begin position="1037"/>
        <end position="1064"/>
    </location>
</feature>
<feature type="compositionally biased region" description="Low complexity" evidence="1">
    <location>
        <begin position="1049"/>
        <end position="1064"/>
    </location>
</feature>
<organism evidence="2 3">
    <name type="scientific">Camelina sativa</name>
    <name type="common">False flax</name>
    <name type="synonym">Myagrum sativum</name>
    <dbReference type="NCBI Taxonomy" id="90675"/>
    <lineage>
        <taxon>Eukaryota</taxon>
        <taxon>Viridiplantae</taxon>
        <taxon>Streptophyta</taxon>
        <taxon>Embryophyta</taxon>
        <taxon>Tracheophyta</taxon>
        <taxon>Spermatophyta</taxon>
        <taxon>Magnoliopsida</taxon>
        <taxon>eudicotyledons</taxon>
        <taxon>Gunneridae</taxon>
        <taxon>Pentapetalae</taxon>
        <taxon>rosids</taxon>
        <taxon>malvids</taxon>
        <taxon>Brassicales</taxon>
        <taxon>Brassicaceae</taxon>
        <taxon>Camelineae</taxon>
        <taxon>Camelina</taxon>
    </lineage>
</organism>
<accession>A0ABM0U2V9</accession>
<feature type="compositionally biased region" description="Basic and acidic residues" evidence="1">
    <location>
        <begin position="829"/>
        <end position="841"/>
    </location>
</feature>
<keyword evidence="2" id="KW-1185">Reference proteome</keyword>
<feature type="region of interest" description="Disordered" evidence="1">
    <location>
        <begin position="955"/>
        <end position="998"/>
    </location>
</feature>
<reference evidence="2" key="1">
    <citation type="journal article" date="2014" name="Nat. Commun.">
        <title>The emerging biofuel crop Camelina sativa retains a highly undifferentiated hexaploid genome structure.</title>
        <authorList>
            <person name="Kagale S."/>
            <person name="Koh C."/>
            <person name="Nixon J."/>
            <person name="Bollina V."/>
            <person name="Clarke W.E."/>
            <person name="Tuteja R."/>
            <person name="Spillane C."/>
            <person name="Robinson S.J."/>
            <person name="Links M.G."/>
            <person name="Clarke C."/>
            <person name="Higgins E.E."/>
            <person name="Huebert T."/>
            <person name="Sharpe A.G."/>
            <person name="Parkin I.A."/>
        </authorList>
    </citation>
    <scope>NUCLEOTIDE SEQUENCE [LARGE SCALE GENOMIC DNA]</scope>
    <source>
        <strain evidence="2">cv. DH55</strain>
    </source>
</reference>
<feature type="compositionally biased region" description="Low complexity" evidence="1">
    <location>
        <begin position="1142"/>
        <end position="1154"/>
    </location>
</feature>
<dbReference type="Proteomes" id="UP000694864">
    <property type="component" value="Chromosome 10"/>
</dbReference>
<feature type="compositionally biased region" description="Polar residues" evidence="1">
    <location>
        <begin position="974"/>
        <end position="995"/>
    </location>
</feature>
<feature type="compositionally biased region" description="Low complexity" evidence="1">
    <location>
        <begin position="196"/>
        <end position="206"/>
    </location>
</feature>
<feature type="compositionally biased region" description="Polar residues" evidence="1">
    <location>
        <begin position="1359"/>
        <end position="1368"/>
    </location>
</feature>
<feature type="compositionally biased region" description="Polar residues" evidence="1">
    <location>
        <begin position="1262"/>
        <end position="1274"/>
    </location>
</feature>
<feature type="region of interest" description="Disordered" evidence="1">
    <location>
        <begin position="1"/>
        <end position="151"/>
    </location>
</feature>
<feature type="compositionally biased region" description="Polar residues" evidence="1">
    <location>
        <begin position="1155"/>
        <end position="1205"/>
    </location>
</feature>
<feature type="compositionally biased region" description="Polar residues" evidence="1">
    <location>
        <begin position="844"/>
        <end position="857"/>
    </location>
</feature>
<gene>
    <name evidence="3" type="primary">LOC104718878</name>
</gene>
<name>A0ABM0U2V9_CAMSA</name>
<feature type="compositionally biased region" description="Polar residues" evidence="1">
    <location>
        <begin position="1037"/>
        <end position="1048"/>
    </location>
</feature>
<proteinExistence type="predicted"/>
<feature type="region of interest" description="Disordered" evidence="1">
    <location>
        <begin position="443"/>
        <end position="492"/>
    </location>
</feature>
<feature type="compositionally biased region" description="Low complexity" evidence="1">
    <location>
        <begin position="1228"/>
        <end position="1246"/>
    </location>
</feature>
<feature type="compositionally biased region" description="Pro residues" evidence="1">
    <location>
        <begin position="227"/>
        <end position="237"/>
    </location>
</feature>
<feature type="region of interest" description="Disordered" evidence="1">
    <location>
        <begin position="258"/>
        <end position="312"/>
    </location>
</feature>
<feature type="region of interest" description="Disordered" evidence="1">
    <location>
        <begin position="341"/>
        <end position="397"/>
    </location>
</feature>
<feature type="compositionally biased region" description="Low complexity" evidence="1">
    <location>
        <begin position="292"/>
        <end position="305"/>
    </location>
</feature>
<dbReference type="PANTHER" id="PTHR34798">
    <property type="entry name" value="PROTEIN TIME FOR COFFEE"/>
    <property type="match status" value="1"/>
</dbReference>
<dbReference type="PANTHER" id="PTHR34798:SF2">
    <property type="entry name" value="PROTEIN TIME FOR COFFEE"/>
    <property type="match status" value="1"/>
</dbReference>
<feature type="compositionally biased region" description="Polar residues" evidence="1">
    <location>
        <begin position="341"/>
        <end position="355"/>
    </location>
</feature>
<evidence type="ECO:0000313" key="3">
    <source>
        <dbReference type="RefSeq" id="XP_010435001.1"/>
    </source>
</evidence>
<dbReference type="InterPro" id="IPR039317">
    <property type="entry name" value="TIC"/>
</dbReference>
<sequence length="1402" mass="149666">MERNREARRVPMAAAGNGFSTRRRHRAGSFRDSPEEDIPVEYTETTRLRDRGTSSKKDRDREREKGRDRLNSRSKRRRRERGNIDDDGGEDDDDDTSEEIVNDDEEYDDGGEAMKMIPPAMTNHQRKSFPQSKAFRSSPSPTPSSPIVSSWKAADEMIGVSIPRKARSACTKRPHESWTSGGGVFTSGEKIHRQISSPASMLASPSLPAPLSPSSSNVLVRKKMTPGPKPKPLPPKSPVAVQDEIEIEIAEVLYGMMRQPQGPPAKQDAAANDSGETSKPAVEEKSVFNSQIATPSAANANSAIAPKRKRPRVVRYEDDTVVSTTVKAAEDEVSLRFTGENLSSTNLQPSTSLDLSSAAEKKENGISKEGKVSPEMESSSGIRSDVTKASLPTPEMEKIEINLMTPSEKRSSPARDGGIECVVVTEPKVTIIESETKPLLEDVSKDLSLKSEEGRDQRSEAEDELQKSDRNCQLKLDLEKPDPENKQSGSDRPAEAINLSLHMSIPSWSGGIPTMGYLGGPTHGVMPTDTNSLLPSTTMQPPHLLFNQPRPKRCATHCYIARNIHYHQQFTKINPFWPATAGSVPLYGSNACNLSLMPSGELQGSVLSRSPNTVPEQNSLAATNSSDTAQRKQILLQQALPAGASNNIMHGPAFIFPLGQQPPAAAAIAAASVRPPYTNNAVVSSGAMAASASVNGPPSAAPAAATAMSFSYPNMPTNETQYVAILQNNGYPFPVPTHVGPPPAYRGVTGQPMPFFNGSFYPSQVVHSPHLPPQQQPGQGQQTHAPSNQNTNASTGSAAAQKLLQNQQRRPPVNSQGFPTQKVQHRQHPRENATQHSETAREASPSTTDSRASRSNVSYGQKFALPMQPTKMGLMGSAASGGGVLGSSNNHSERPPEKQGSKVGAESIQSQPYAMTFAAFNGGLNMPSTAQNHAILHGVPEAARQGYHQMMAAAAASQSSNHKMTNCGPEDGKSGSNASANATEVRKTTGSNGKTATAGVGQSVAFSGKQDSVDASAYAVTGGAITDSSARVLNLGSAQPWSSSSAPTSHQQQHMQRNQPQQQQYSNYLQMQQQYAVAAARGKGPVMSNGSGFLDHNINTAPSVVSNNPNATSGFPQNLVQSGNGSPAQSPQWKNNSPRAQSPSILSPSVSSSLKNVQQKQQGRPHQSHISFAAANSKTLPSNSPMQQGAGSNRAPSPTASSVSKNAGAIPRTTAPTSIANRAGHGEASSSSLPSSQPSKHSQSASFTGGRNNGPSILGNPHVTTTTSNPTYKSQQQQQQQHLQQAQLYFSSPYMQAQHHHQQKQQMNMSSLSGYYIQRQQQQQQAGSSAATPSVTLSSCTTVTSDPAKAINMKGGGSNINLQHTQTAEKTHHHHPQQVPPGFPYVHAGQVKPGDQKQQAGE</sequence>
<feature type="compositionally biased region" description="Basic and acidic residues" evidence="1">
    <location>
        <begin position="891"/>
        <end position="900"/>
    </location>
</feature>
<evidence type="ECO:0000313" key="2">
    <source>
        <dbReference type="Proteomes" id="UP000694864"/>
    </source>
</evidence>
<feature type="region of interest" description="Disordered" evidence="1">
    <location>
        <begin position="608"/>
        <end position="628"/>
    </location>
</feature>
<evidence type="ECO:0000256" key="1">
    <source>
        <dbReference type="SAM" id="MobiDB-lite"/>
    </source>
</evidence>
<feature type="compositionally biased region" description="Low complexity" evidence="1">
    <location>
        <begin position="1275"/>
        <end position="1284"/>
    </location>
</feature>
<feature type="region of interest" description="Disordered" evidence="1">
    <location>
        <begin position="165"/>
        <end position="242"/>
    </location>
</feature>
<feature type="region of interest" description="Disordered" evidence="1">
    <location>
        <begin position="759"/>
        <end position="857"/>
    </location>
</feature>
<feature type="region of interest" description="Disordered" evidence="1">
    <location>
        <begin position="1100"/>
        <end position="1284"/>
    </location>
</feature>
<feature type="compositionally biased region" description="Polar residues" evidence="1">
    <location>
        <begin position="783"/>
        <end position="822"/>
    </location>
</feature>
<dbReference type="GeneID" id="104718878"/>
<feature type="region of interest" description="Disordered" evidence="1">
    <location>
        <begin position="871"/>
        <end position="905"/>
    </location>
</feature>
<feature type="region of interest" description="Disordered" evidence="1">
    <location>
        <begin position="1353"/>
        <end position="1402"/>
    </location>
</feature>
<reference evidence="3" key="2">
    <citation type="submission" date="2025-08" db="UniProtKB">
        <authorList>
            <consortium name="RefSeq"/>
        </authorList>
    </citation>
    <scope>IDENTIFICATION</scope>
</reference>
<protein>
    <submittedName>
        <fullName evidence="3">Protein TIME FOR COFFEE-like</fullName>
    </submittedName>
</protein>
<feature type="compositionally biased region" description="Polar residues" evidence="1">
    <location>
        <begin position="1100"/>
        <end position="1141"/>
    </location>
</feature>